<keyword evidence="2" id="KW-1185">Reference proteome</keyword>
<evidence type="ECO:0000313" key="2">
    <source>
        <dbReference type="Proteomes" id="UP000199532"/>
    </source>
</evidence>
<name>A0A1H6T635_9BACT</name>
<dbReference type="EMBL" id="FNXY01000003">
    <property type="protein sequence ID" value="SEI71730.1"/>
    <property type="molecule type" value="Genomic_DNA"/>
</dbReference>
<reference evidence="1 2" key="1">
    <citation type="submission" date="2016-10" db="EMBL/GenBank/DDBJ databases">
        <authorList>
            <person name="de Groot N.N."/>
        </authorList>
    </citation>
    <scope>NUCLEOTIDE SEQUENCE [LARGE SCALE GENOMIC DNA]</scope>
    <source>
        <strain evidence="1 2">DSM 19938</strain>
    </source>
</reference>
<evidence type="ECO:0000313" key="1">
    <source>
        <dbReference type="EMBL" id="SEI71730.1"/>
    </source>
</evidence>
<protein>
    <submittedName>
        <fullName evidence="1">Uncharacterized protein</fullName>
    </submittedName>
</protein>
<dbReference type="OrthoDB" id="9870092at2"/>
<organism evidence="1 2">
    <name type="scientific">Dyadobacter koreensis</name>
    <dbReference type="NCBI Taxonomy" id="408657"/>
    <lineage>
        <taxon>Bacteria</taxon>
        <taxon>Pseudomonadati</taxon>
        <taxon>Bacteroidota</taxon>
        <taxon>Cytophagia</taxon>
        <taxon>Cytophagales</taxon>
        <taxon>Spirosomataceae</taxon>
        <taxon>Dyadobacter</taxon>
    </lineage>
</organism>
<accession>A0A1H6T635</accession>
<dbReference type="Proteomes" id="UP000199532">
    <property type="component" value="Unassembled WGS sequence"/>
</dbReference>
<proteinExistence type="predicted"/>
<dbReference type="RefSeq" id="WP_090334877.1">
    <property type="nucleotide sequence ID" value="NZ_FNXY01000003.1"/>
</dbReference>
<sequence length="92" mass="10507">MNLESFEANQENLLMAQTDLAVLRDLFHTLNDAGISYSSLNCSIALLEKYIDNACVLTPDFESSSTLLNTSYSIKNPQMWRKSNRTFAYQQF</sequence>
<dbReference type="AlphaFoldDB" id="A0A1H6T635"/>
<gene>
    <name evidence="1" type="ORF">SAMN04487995_1850</name>
</gene>